<evidence type="ECO:0000313" key="3">
    <source>
        <dbReference type="Proteomes" id="UP001162131"/>
    </source>
</evidence>
<sequence length="618" mass="70526">MSASHMKISEVHSFETIRTTRLELEQLQSSPLPGAPLVSFDLHFDNLKDFLNSVSQTVNHHGTLIKTLAEELRTRVSTSELIEIFGLAERSITDKLGSAGRDRSGDDFKDAVYAFADKIKILSDNVLDLKQFKFATETSITNINEDLEKKITKNEAKSMTKKVKSKVEKTIREKSEELRKQMLQGDHKLSEKIAEIEKKLSDLELNTLWKIKDCEELLKVRVNEKYVHDAIRGIEDKLRNELITFNEESMAKYEIMLKDLQRGFEKNEHDFANKLKGIKEDVKDLSEILKKKSDFDNCSKEISSIKEILQNINLAEFHGKFLEMDLKISKFDEKIREIVGKFVNETSNEDVEYLKRMIEILKQQLENKADISVIQEILAKNQEKSSISTLPPIQEKSEMNEFWKFREKMIEQIHILESKVEKLGKNSDLSSIKKLLNSKAGEEDMKNELGARDARLGDLENGISQNMKDLDHLYSLLKKLQASLFEMNSRSGYALVGRKTFMPANCLSCGRGDANFSPIHPHVVGRDGKVYKADGVVKGPSISYAELENYQTGADVFTIDTHEQFHHKTAWEEDESPPSNVSRSQKTAINIVVNRELQKSSSTLPSTIKKPRPLSAKK</sequence>
<accession>A0AAU9IM62</accession>
<reference evidence="2" key="1">
    <citation type="submission" date="2021-09" db="EMBL/GenBank/DDBJ databases">
        <authorList>
            <consortium name="AG Swart"/>
            <person name="Singh M."/>
            <person name="Singh A."/>
            <person name="Seah K."/>
            <person name="Emmerich C."/>
        </authorList>
    </citation>
    <scope>NUCLEOTIDE SEQUENCE</scope>
    <source>
        <strain evidence="2">ATCC30299</strain>
    </source>
</reference>
<comment type="caution">
    <text evidence="2">The sequence shown here is derived from an EMBL/GenBank/DDBJ whole genome shotgun (WGS) entry which is preliminary data.</text>
</comment>
<proteinExistence type="predicted"/>
<feature type="compositionally biased region" description="Polar residues" evidence="1">
    <location>
        <begin position="577"/>
        <end position="587"/>
    </location>
</feature>
<feature type="region of interest" description="Disordered" evidence="1">
    <location>
        <begin position="599"/>
        <end position="618"/>
    </location>
</feature>
<dbReference type="AlphaFoldDB" id="A0AAU9IM62"/>
<feature type="region of interest" description="Disordered" evidence="1">
    <location>
        <begin position="568"/>
        <end position="587"/>
    </location>
</feature>
<feature type="compositionally biased region" description="Basic residues" evidence="1">
    <location>
        <begin position="609"/>
        <end position="618"/>
    </location>
</feature>
<evidence type="ECO:0000313" key="2">
    <source>
        <dbReference type="EMBL" id="CAG9315860.1"/>
    </source>
</evidence>
<name>A0AAU9IM62_9CILI</name>
<dbReference type="Proteomes" id="UP001162131">
    <property type="component" value="Unassembled WGS sequence"/>
</dbReference>
<protein>
    <submittedName>
        <fullName evidence="2">Uncharacterized protein</fullName>
    </submittedName>
</protein>
<gene>
    <name evidence="2" type="ORF">BSTOLATCC_MIC14604</name>
</gene>
<keyword evidence="3" id="KW-1185">Reference proteome</keyword>
<evidence type="ECO:0000256" key="1">
    <source>
        <dbReference type="SAM" id="MobiDB-lite"/>
    </source>
</evidence>
<organism evidence="2 3">
    <name type="scientific">Blepharisma stoltei</name>
    <dbReference type="NCBI Taxonomy" id="1481888"/>
    <lineage>
        <taxon>Eukaryota</taxon>
        <taxon>Sar</taxon>
        <taxon>Alveolata</taxon>
        <taxon>Ciliophora</taxon>
        <taxon>Postciliodesmatophora</taxon>
        <taxon>Heterotrichea</taxon>
        <taxon>Heterotrichida</taxon>
        <taxon>Blepharismidae</taxon>
        <taxon>Blepharisma</taxon>
    </lineage>
</organism>
<dbReference type="EMBL" id="CAJZBQ010000014">
    <property type="protein sequence ID" value="CAG9315860.1"/>
    <property type="molecule type" value="Genomic_DNA"/>
</dbReference>